<protein>
    <submittedName>
        <fullName evidence="1">Uncharacterized protein</fullName>
    </submittedName>
</protein>
<dbReference type="AlphaFoldDB" id="A0ABD3FHH2"/>
<name>A0ABD3FHH2_9STRA</name>
<gene>
    <name evidence="1" type="ORF">V7S43_009164</name>
</gene>
<dbReference type="Proteomes" id="UP001632037">
    <property type="component" value="Unassembled WGS sequence"/>
</dbReference>
<dbReference type="EMBL" id="JBIMZQ010000019">
    <property type="protein sequence ID" value="KAL3665731.1"/>
    <property type="molecule type" value="Genomic_DNA"/>
</dbReference>
<organism evidence="1 2">
    <name type="scientific">Phytophthora oleae</name>
    <dbReference type="NCBI Taxonomy" id="2107226"/>
    <lineage>
        <taxon>Eukaryota</taxon>
        <taxon>Sar</taxon>
        <taxon>Stramenopiles</taxon>
        <taxon>Oomycota</taxon>
        <taxon>Peronosporomycetes</taxon>
        <taxon>Peronosporales</taxon>
        <taxon>Peronosporaceae</taxon>
        <taxon>Phytophthora</taxon>
    </lineage>
</organism>
<reference evidence="1 2" key="1">
    <citation type="submission" date="2024-09" db="EMBL/GenBank/DDBJ databases">
        <title>Genome sequencing and assembly of Phytophthora oleae, isolate VK10A, causative agent of rot of olive drupes.</title>
        <authorList>
            <person name="Conti Taguali S."/>
            <person name="Riolo M."/>
            <person name="La Spada F."/>
            <person name="Cacciola S.O."/>
            <person name="Dionisio G."/>
        </authorList>
    </citation>
    <scope>NUCLEOTIDE SEQUENCE [LARGE SCALE GENOMIC DNA]</scope>
    <source>
        <strain evidence="1 2">VK10A</strain>
    </source>
</reference>
<accession>A0ABD3FHH2</accession>
<sequence>MKLALIGNHLDTLLFLYYEYKDWSSNRVELEDDRYYNEHMGAWFQEEMEYFSEVN</sequence>
<evidence type="ECO:0000313" key="1">
    <source>
        <dbReference type="EMBL" id="KAL3665731.1"/>
    </source>
</evidence>
<keyword evidence="2" id="KW-1185">Reference proteome</keyword>
<proteinExistence type="predicted"/>
<evidence type="ECO:0000313" key="2">
    <source>
        <dbReference type="Proteomes" id="UP001632037"/>
    </source>
</evidence>
<comment type="caution">
    <text evidence="1">The sequence shown here is derived from an EMBL/GenBank/DDBJ whole genome shotgun (WGS) entry which is preliminary data.</text>
</comment>